<dbReference type="Pfam" id="PF00478">
    <property type="entry name" value="IMPDH"/>
    <property type="match status" value="1"/>
</dbReference>
<accession>A0A517QXQ5</accession>
<feature type="binding site" evidence="13">
    <location>
        <position position="473"/>
    </location>
    <ligand>
        <name>K(+)</name>
        <dbReference type="ChEBI" id="CHEBI:29103"/>
        <note>ligand shared between two tetrameric partners</note>
    </ligand>
</feature>
<feature type="binding site" evidence="13">
    <location>
        <position position="299"/>
    </location>
    <ligand>
        <name>IMP</name>
        <dbReference type="ChEBI" id="CHEBI:58053"/>
    </ligand>
</feature>
<evidence type="ECO:0000256" key="10">
    <source>
        <dbReference type="ARBA" id="ARBA00023027"/>
    </source>
</evidence>
<evidence type="ECO:0000259" key="20">
    <source>
        <dbReference type="PROSITE" id="PS51371"/>
    </source>
</evidence>
<evidence type="ECO:0000256" key="3">
    <source>
        <dbReference type="ARBA" id="ARBA00011881"/>
    </source>
</evidence>
<evidence type="ECO:0000256" key="16">
    <source>
        <dbReference type="PIRSR" id="PIRSR000130-4"/>
    </source>
</evidence>
<evidence type="ECO:0000256" key="7">
    <source>
        <dbReference type="ARBA" id="ARBA00022755"/>
    </source>
</evidence>
<evidence type="ECO:0000256" key="6">
    <source>
        <dbReference type="ARBA" id="ARBA00022749"/>
    </source>
</evidence>
<evidence type="ECO:0000256" key="2">
    <source>
        <dbReference type="ARBA" id="ARBA00005502"/>
    </source>
</evidence>
<dbReference type="GO" id="GO:0006183">
    <property type="term" value="P:GTP biosynthetic process"/>
    <property type="evidence" value="ECO:0007669"/>
    <property type="project" value="TreeGrafter"/>
</dbReference>
<dbReference type="InterPro" id="IPR005990">
    <property type="entry name" value="IMP_DH"/>
</dbReference>
<comment type="similarity">
    <text evidence="2 13 18">Belongs to the IMPDH/GMPR family.</text>
</comment>
<dbReference type="SMART" id="SM01240">
    <property type="entry name" value="IMPDH"/>
    <property type="match status" value="1"/>
</dbReference>
<dbReference type="EMBL" id="CP036268">
    <property type="protein sequence ID" value="QDT36435.1"/>
    <property type="molecule type" value="Genomic_DNA"/>
</dbReference>
<evidence type="ECO:0000313" key="22">
    <source>
        <dbReference type="Proteomes" id="UP000317318"/>
    </source>
</evidence>
<dbReference type="CDD" id="cd00381">
    <property type="entry name" value="IMPDH"/>
    <property type="match status" value="1"/>
</dbReference>
<evidence type="ECO:0000256" key="12">
    <source>
        <dbReference type="ARBA" id="ARBA00048028"/>
    </source>
</evidence>
<evidence type="ECO:0000256" key="19">
    <source>
        <dbReference type="RuleBase" id="RU003928"/>
    </source>
</evidence>
<evidence type="ECO:0000256" key="18">
    <source>
        <dbReference type="RuleBase" id="RU003927"/>
    </source>
</evidence>
<keyword evidence="8 13" id="KW-0630">Potassium</keyword>
<evidence type="ECO:0000256" key="17">
    <source>
        <dbReference type="PROSITE-ProRule" id="PRU00703"/>
    </source>
</evidence>
<feature type="binding site" evidence="13">
    <location>
        <position position="471"/>
    </location>
    <ligand>
        <name>K(+)</name>
        <dbReference type="ChEBI" id="CHEBI:29103"/>
        <note>ligand shared between two tetrameric partners</note>
    </ligand>
</feature>
<dbReference type="InterPro" id="IPR013785">
    <property type="entry name" value="Aldolase_TIM"/>
</dbReference>
<evidence type="ECO:0000256" key="4">
    <source>
        <dbReference type="ARBA" id="ARBA00022723"/>
    </source>
</evidence>
<dbReference type="PROSITE" id="PS51371">
    <property type="entry name" value="CBS"/>
    <property type="match status" value="2"/>
</dbReference>
<evidence type="ECO:0000256" key="15">
    <source>
        <dbReference type="PIRSR" id="PIRSR000130-3"/>
    </source>
</evidence>
<dbReference type="InterPro" id="IPR015875">
    <property type="entry name" value="IMP_DH/GMP_Rdtase_CS"/>
</dbReference>
<dbReference type="EC" id="1.1.1.205" evidence="13 19"/>
<keyword evidence="4 13" id="KW-0479">Metal-binding</keyword>
<feature type="binding site" evidence="13">
    <location>
        <position position="417"/>
    </location>
    <ligand>
        <name>IMP</name>
        <dbReference type="ChEBI" id="CHEBI:58053"/>
    </ligand>
</feature>
<protein>
    <recommendedName>
        <fullName evidence="13 19">Inosine-5'-monophosphate dehydrogenase</fullName>
        <shortName evidence="13">IMP dehydrogenase</shortName>
        <shortName evidence="13">IMPD</shortName>
        <shortName evidence="13">IMPDH</shortName>
        <ecNumber evidence="13 19">1.1.1.205</ecNumber>
    </recommendedName>
</protein>
<dbReference type="InterPro" id="IPR000644">
    <property type="entry name" value="CBS_dom"/>
</dbReference>
<dbReference type="FunFam" id="3.20.20.70:FF:000003">
    <property type="entry name" value="GMP reductase"/>
    <property type="match status" value="1"/>
</dbReference>
<evidence type="ECO:0000256" key="1">
    <source>
        <dbReference type="ARBA" id="ARBA00001958"/>
    </source>
</evidence>
<dbReference type="Gene3D" id="3.20.20.70">
    <property type="entry name" value="Aldolase class I"/>
    <property type="match status" value="1"/>
</dbReference>
<dbReference type="SUPFAM" id="SSF54631">
    <property type="entry name" value="CBS-domain pair"/>
    <property type="match status" value="1"/>
</dbReference>
<sequence length="496" mass="53127">MQSRIAYQGITFDDVLLEPAYSEIMPSEVSVASRLSRHVPLNTPIVSSPMDTVTEAEMAIAMAQEGGIGMIHKNMPVEEQAGLVERVKRSENGVIVDPVTLPPSATVAEARKLMKDRNIGGVPITEGRKLRGILTSRDLRFLERQDIPVEQVMTKENLVTAPENTTLETAQRILLENKVEKLLLVDDRYELKGLITIKDIDKNLQFPSASKDARGRLRVGAAIGVGDFERAEALISAGVDVLTVDSAHGHSRNVVETVRGIKQRFDIDVIAGNVATTDGAADLVKAGADAVKVGIGPGSICTTRIISGVGVPQLSAIAAAARAVQDTDVPIIADGGIRYSGDIVKALAAGAHIVMLGGLLAGLDESPGEMILYQGRSFKRYRGMGSIGAMSKGSSERYRQSALDDEGRADARKLVPEGVEGRVPYKGHLNALLYQLVGGLRSGMGYLGVKSIDELRTEARFIQISAASVRENHPHDIAITQEAPNYSVEHSGMDSP</sequence>
<keyword evidence="7 13" id="KW-0658">Purine biosynthesis</keyword>
<dbReference type="NCBIfam" id="TIGR01302">
    <property type="entry name" value="IMP_dehydrog"/>
    <property type="match status" value="1"/>
</dbReference>
<keyword evidence="22" id="KW-1185">Reference proteome</keyword>
<comment type="caution">
    <text evidence="13">Lacks conserved residue(s) required for the propagation of feature annotation.</text>
</comment>
<evidence type="ECO:0000256" key="13">
    <source>
        <dbReference type="HAMAP-Rule" id="MF_01964"/>
    </source>
</evidence>
<feature type="binding site" evidence="15">
    <location>
        <begin position="245"/>
        <end position="247"/>
    </location>
    <ligand>
        <name>NAD(+)</name>
        <dbReference type="ChEBI" id="CHEBI:57540"/>
    </ligand>
</feature>
<dbReference type="AlphaFoldDB" id="A0A517QXQ5"/>
<keyword evidence="11 17" id="KW-0129">CBS domain</keyword>
<dbReference type="PANTHER" id="PTHR11911:SF111">
    <property type="entry name" value="INOSINE-5'-MONOPHOSPHATE DEHYDROGENASE"/>
    <property type="match status" value="1"/>
</dbReference>
<dbReference type="RefSeq" id="WP_145362639.1">
    <property type="nucleotide sequence ID" value="NZ_CP036268.1"/>
</dbReference>
<dbReference type="HAMAP" id="MF_01964">
    <property type="entry name" value="IMPDH"/>
    <property type="match status" value="1"/>
</dbReference>
<dbReference type="CDD" id="cd04601">
    <property type="entry name" value="CBS_pair_IMPDH"/>
    <property type="match status" value="1"/>
</dbReference>
<dbReference type="KEGG" id="svp:Pan189_07910"/>
<name>A0A517QXQ5_9PLAN</name>
<dbReference type="GO" id="GO:0046872">
    <property type="term" value="F:metal ion binding"/>
    <property type="evidence" value="ECO:0007669"/>
    <property type="project" value="UniProtKB-UniRule"/>
</dbReference>
<comment type="pathway">
    <text evidence="13 19">Purine metabolism; XMP biosynthesis via de novo pathway; XMP from IMP: step 1/1.</text>
</comment>
<feature type="binding site" evidence="13">
    <location>
        <begin position="334"/>
        <end position="336"/>
    </location>
    <ligand>
        <name>IMP</name>
        <dbReference type="ChEBI" id="CHEBI:58053"/>
    </ligand>
</feature>
<proteinExistence type="inferred from homology"/>
<reference evidence="21 22" key="1">
    <citation type="submission" date="2019-02" db="EMBL/GenBank/DDBJ databases">
        <title>Deep-cultivation of Planctomycetes and their phenomic and genomic characterization uncovers novel biology.</title>
        <authorList>
            <person name="Wiegand S."/>
            <person name="Jogler M."/>
            <person name="Boedeker C."/>
            <person name="Pinto D."/>
            <person name="Vollmers J."/>
            <person name="Rivas-Marin E."/>
            <person name="Kohn T."/>
            <person name="Peeters S.H."/>
            <person name="Heuer A."/>
            <person name="Rast P."/>
            <person name="Oberbeckmann S."/>
            <person name="Bunk B."/>
            <person name="Jeske O."/>
            <person name="Meyerdierks A."/>
            <person name="Storesund J.E."/>
            <person name="Kallscheuer N."/>
            <person name="Luecker S."/>
            <person name="Lage O.M."/>
            <person name="Pohl T."/>
            <person name="Merkel B.J."/>
            <person name="Hornburger P."/>
            <person name="Mueller R.-W."/>
            <person name="Bruemmer F."/>
            <person name="Labrenz M."/>
            <person name="Spormann A.M."/>
            <person name="Op den Camp H."/>
            <person name="Overmann J."/>
            <person name="Amann R."/>
            <person name="Jetten M.S.M."/>
            <person name="Mascher T."/>
            <person name="Medema M.H."/>
            <person name="Devos D.P."/>
            <person name="Kaster A.-K."/>
            <person name="Ovreas L."/>
            <person name="Rohde M."/>
            <person name="Galperin M.Y."/>
            <person name="Jogler C."/>
        </authorList>
    </citation>
    <scope>NUCLEOTIDE SEQUENCE [LARGE SCALE GENOMIC DNA]</scope>
    <source>
        <strain evidence="21 22">Pan189</strain>
    </source>
</reference>
<evidence type="ECO:0000256" key="8">
    <source>
        <dbReference type="ARBA" id="ARBA00022958"/>
    </source>
</evidence>
<feature type="binding site" description="in other chain" evidence="13 16">
    <location>
        <position position="301"/>
    </location>
    <ligand>
        <name>K(+)</name>
        <dbReference type="ChEBI" id="CHEBI:29103"/>
        <note>ligand shared between two tetrameric partners</note>
    </ligand>
</feature>
<dbReference type="InterPro" id="IPR046342">
    <property type="entry name" value="CBS_dom_sf"/>
</dbReference>
<comment type="cofactor">
    <cofactor evidence="1 13">
        <name>K(+)</name>
        <dbReference type="ChEBI" id="CHEBI:29103"/>
    </cofactor>
</comment>
<dbReference type="Pfam" id="PF00571">
    <property type="entry name" value="CBS"/>
    <property type="match status" value="2"/>
</dbReference>
<feature type="domain" description="CBS" evidence="20">
    <location>
        <begin position="94"/>
        <end position="149"/>
    </location>
</feature>
<keyword evidence="5" id="KW-0677">Repeat</keyword>
<evidence type="ECO:0000256" key="5">
    <source>
        <dbReference type="ARBA" id="ARBA00022737"/>
    </source>
</evidence>
<feature type="binding site" evidence="13">
    <location>
        <begin position="381"/>
        <end position="385"/>
    </location>
    <ligand>
        <name>IMP</name>
        <dbReference type="ChEBI" id="CHEBI:58053"/>
    </ligand>
</feature>
<dbReference type="InterPro" id="IPR001093">
    <property type="entry name" value="IMP_DH_GMPRt"/>
</dbReference>
<dbReference type="UniPathway" id="UPA00601">
    <property type="reaction ID" value="UER00295"/>
</dbReference>
<dbReference type="GO" id="GO:0006177">
    <property type="term" value="P:GMP biosynthetic process"/>
    <property type="evidence" value="ECO:0007669"/>
    <property type="project" value="UniProtKB-UniRule"/>
</dbReference>
<feature type="binding site" evidence="13">
    <location>
        <position position="245"/>
    </location>
    <ligand>
        <name>NAD(+)</name>
        <dbReference type="ChEBI" id="CHEBI:57540"/>
    </ligand>
</feature>
<dbReference type="SMART" id="SM00116">
    <property type="entry name" value="CBS"/>
    <property type="match status" value="2"/>
</dbReference>
<evidence type="ECO:0000313" key="21">
    <source>
        <dbReference type="EMBL" id="QDT36435.1"/>
    </source>
</evidence>
<evidence type="ECO:0000256" key="11">
    <source>
        <dbReference type="ARBA" id="ARBA00023122"/>
    </source>
</evidence>
<comment type="catalytic activity">
    <reaction evidence="12 13 19">
        <text>IMP + NAD(+) + H2O = XMP + NADH + H(+)</text>
        <dbReference type="Rhea" id="RHEA:11708"/>
        <dbReference type="ChEBI" id="CHEBI:15377"/>
        <dbReference type="ChEBI" id="CHEBI:15378"/>
        <dbReference type="ChEBI" id="CHEBI:57464"/>
        <dbReference type="ChEBI" id="CHEBI:57540"/>
        <dbReference type="ChEBI" id="CHEBI:57945"/>
        <dbReference type="ChEBI" id="CHEBI:58053"/>
        <dbReference type="EC" id="1.1.1.205"/>
    </reaction>
</comment>
<dbReference type="Proteomes" id="UP000317318">
    <property type="component" value="Chromosome"/>
</dbReference>
<organism evidence="21 22">
    <name type="scientific">Stratiformator vulcanicus</name>
    <dbReference type="NCBI Taxonomy" id="2527980"/>
    <lineage>
        <taxon>Bacteria</taxon>
        <taxon>Pseudomonadati</taxon>
        <taxon>Planctomycetota</taxon>
        <taxon>Planctomycetia</taxon>
        <taxon>Planctomycetales</taxon>
        <taxon>Planctomycetaceae</taxon>
        <taxon>Stratiformator</taxon>
    </lineage>
</organism>
<dbReference type="GO" id="GO:0003938">
    <property type="term" value="F:IMP dehydrogenase activity"/>
    <property type="evidence" value="ECO:0007669"/>
    <property type="project" value="UniProtKB-UniRule"/>
</dbReference>
<keyword evidence="9 13" id="KW-0560">Oxidoreductase</keyword>
<comment type="function">
    <text evidence="13">Catalyzes the conversion of inosine 5'-phosphate (IMP) to xanthosine 5'-phosphate (XMP), the first committed and rate-limiting step in the de novo synthesis of guanine nucleotides, and therefore plays an important role in the regulation of cell growth.</text>
</comment>
<feature type="binding site" description="in other chain" evidence="13 16">
    <location>
        <position position="296"/>
    </location>
    <ligand>
        <name>K(+)</name>
        <dbReference type="ChEBI" id="CHEBI:29103"/>
        <note>ligand shared between two tetrameric partners</note>
    </ligand>
</feature>
<evidence type="ECO:0000256" key="14">
    <source>
        <dbReference type="PIRSR" id="PIRSR000130-1"/>
    </source>
</evidence>
<feature type="active site" description="Proton acceptor" evidence="13 14">
    <location>
        <position position="397"/>
    </location>
</feature>
<comment type="activity regulation">
    <text evidence="13">Mycophenolic acid (MPA) is a non-competitive inhibitor that prevents formation of the closed enzyme conformation by binding to the same site as the amobile flap. In contrast, mizoribine monophosphate (MZP) is a competitive inhibitor that induces the closed conformation. MPA is a potent inhibitor of mammalian IMPDHs but a poor inhibitor of the bacterial enzymes. MZP is a more potent inhibitor of bacterial IMPDH.</text>
</comment>
<feature type="binding site" evidence="13">
    <location>
        <begin position="357"/>
        <end position="358"/>
    </location>
    <ligand>
        <name>IMP</name>
        <dbReference type="ChEBI" id="CHEBI:58053"/>
    </ligand>
</feature>
<dbReference type="PIRSF" id="PIRSF000130">
    <property type="entry name" value="IMPDH"/>
    <property type="match status" value="1"/>
</dbReference>
<evidence type="ECO:0000256" key="9">
    <source>
        <dbReference type="ARBA" id="ARBA00023002"/>
    </source>
</evidence>
<dbReference type="PROSITE" id="PS00487">
    <property type="entry name" value="IMP_DH_GMP_RED"/>
    <property type="match status" value="1"/>
</dbReference>
<feature type="binding site" description="in other chain" evidence="13 16">
    <location>
        <position position="298"/>
    </location>
    <ligand>
        <name>K(+)</name>
        <dbReference type="ChEBI" id="CHEBI:29103"/>
        <note>ligand shared between two tetrameric partners</note>
    </ligand>
</feature>
<dbReference type="GO" id="GO:0000166">
    <property type="term" value="F:nucleotide binding"/>
    <property type="evidence" value="ECO:0007669"/>
    <property type="project" value="UniProtKB-UniRule"/>
</dbReference>
<gene>
    <name evidence="21" type="primary">guaB_2</name>
    <name evidence="13" type="synonym">guaB</name>
    <name evidence="21" type="ORF">Pan189_07910</name>
</gene>
<feature type="domain" description="CBS" evidence="20">
    <location>
        <begin position="153"/>
        <end position="210"/>
    </location>
</feature>
<comment type="subunit">
    <text evidence="3 13">Homotetramer.</text>
</comment>
<feature type="binding site" evidence="13 15">
    <location>
        <begin position="294"/>
        <end position="296"/>
    </location>
    <ligand>
        <name>NAD(+)</name>
        <dbReference type="ChEBI" id="CHEBI:57540"/>
    </ligand>
</feature>
<keyword evidence="10 13" id="KW-0520">NAD</keyword>
<feature type="active site" description="Thioimidate intermediate" evidence="13 14">
    <location>
        <position position="301"/>
    </location>
</feature>
<dbReference type="PANTHER" id="PTHR11911">
    <property type="entry name" value="INOSINE-5-MONOPHOSPHATE DEHYDROGENASE RELATED"/>
    <property type="match status" value="1"/>
</dbReference>
<dbReference type="SUPFAM" id="SSF51412">
    <property type="entry name" value="Inosine monophosphate dehydrogenase (IMPDH)"/>
    <property type="match status" value="1"/>
</dbReference>
<dbReference type="OrthoDB" id="9805398at2"/>
<keyword evidence="6 13" id="KW-0332">GMP biosynthesis</keyword>